<gene>
    <name evidence="3" type="ORF">VZT92_012383</name>
</gene>
<sequence>MQNTYGGNAGFLSLLLILFTFQARNLQLKRFPAAAEKQRFHIELKKRDSGDSSHLLGQRDSSHLLGQRDSSHLLGQRDSSHLLGQRDSSHLLGQRDSSHLLGQRDSSHLLGQRDSSHLLDERVSCDSGSERYEAGGTAAVIGGSALPFSSCSHKRQ</sequence>
<dbReference type="EMBL" id="JBCEZU010000100">
    <property type="protein sequence ID" value="KAK9530910.1"/>
    <property type="molecule type" value="Genomic_DNA"/>
</dbReference>
<reference evidence="3 4" key="1">
    <citation type="journal article" date="2024" name="Genome Biol. Evol.">
        <title>Chromosome-level genome assembly of the viviparous eelpout Zoarces viviparus.</title>
        <authorList>
            <person name="Fuhrmann N."/>
            <person name="Brasseur M.V."/>
            <person name="Bakowski C.E."/>
            <person name="Podsiadlowski L."/>
            <person name="Prost S."/>
            <person name="Krehenwinkel H."/>
            <person name="Mayer C."/>
        </authorList>
    </citation>
    <scope>NUCLEOTIDE SEQUENCE [LARGE SCALE GENOMIC DNA]</scope>
    <source>
        <strain evidence="3">NO-MEL_2022_Ind0_liver</strain>
    </source>
</reference>
<protein>
    <submittedName>
        <fullName evidence="3">Uncharacterized protein</fullName>
    </submittedName>
</protein>
<dbReference type="AlphaFoldDB" id="A0AAW1F9L5"/>
<proteinExistence type="predicted"/>
<keyword evidence="2" id="KW-0732">Signal</keyword>
<comment type="caution">
    <text evidence="3">The sequence shown here is derived from an EMBL/GenBank/DDBJ whole genome shotgun (WGS) entry which is preliminary data.</text>
</comment>
<evidence type="ECO:0000313" key="4">
    <source>
        <dbReference type="Proteomes" id="UP001488805"/>
    </source>
</evidence>
<evidence type="ECO:0000256" key="2">
    <source>
        <dbReference type="SAM" id="SignalP"/>
    </source>
</evidence>
<feature type="region of interest" description="Disordered" evidence="1">
    <location>
        <begin position="50"/>
        <end position="113"/>
    </location>
</feature>
<keyword evidence="4" id="KW-1185">Reference proteome</keyword>
<dbReference type="Proteomes" id="UP001488805">
    <property type="component" value="Unassembled WGS sequence"/>
</dbReference>
<accession>A0AAW1F9L5</accession>
<name>A0AAW1F9L5_ZOAVI</name>
<evidence type="ECO:0000256" key="1">
    <source>
        <dbReference type="SAM" id="MobiDB-lite"/>
    </source>
</evidence>
<organism evidence="3 4">
    <name type="scientific">Zoarces viviparus</name>
    <name type="common">Viviparous eelpout</name>
    <name type="synonym">Blennius viviparus</name>
    <dbReference type="NCBI Taxonomy" id="48416"/>
    <lineage>
        <taxon>Eukaryota</taxon>
        <taxon>Metazoa</taxon>
        <taxon>Chordata</taxon>
        <taxon>Craniata</taxon>
        <taxon>Vertebrata</taxon>
        <taxon>Euteleostomi</taxon>
        <taxon>Actinopterygii</taxon>
        <taxon>Neopterygii</taxon>
        <taxon>Teleostei</taxon>
        <taxon>Neoteleostei</taxon>
        <taxon>Acanthomorphata</taxon>
        <taxon>Eupercaria</taxon>
        <taxon>Perciformes</taxon>
        <taxon>Cottioidei</taxon>
        <taxon>Zoarcales</taxon>
        <taxon>Zoarcidae</taxon>
        <taxon>Zoarcinae</taxon>
        <taxon>Zoarces</taxon>
    </lineage>
</organism>
<feature type="chain" id="PRO_5043609569" evidence="2">
    <location>
        <begin position="26"/>
        <end position="156"/>
    </location>
</feature>
<feature type="signal peptide" evidence="2">
    <location>
        <begin position="1"/>
        <end position="25"/>
    </location>
</feature>
<evidence type="ECO:0000313" key="3">
    <source>
        <dbReference type="EMBL" id="KAK9530910.1"/>
    </source>
</evidence>